<gene>
    <name evidence="1" type="ORF">SNA_29730</name>
</gene>
<dbReference type="Proteomes" id="UP000032458">
    <property type="component" value="Unassembled WGS sequence"/>
</dbReference>
<evidence type="ECO:0000313" key="1">
    <source>
        <dbReference type="EMBL" id="KIZ14961.1"/>
    </source>
</evidence>
<protein>
    <submittedName>
        <fullName evidence="1">Uncharacterized protein</fullName>
    </submittedName>
</protein>
<keyword evidence="2" id="KW-1185">Reference proteome</keyword>
<dbReference type="PATRIC" id="fig|1240678.4.peg.6361"/>
<dbReference type="EMBL" id="JRKI01000037">
    <property type="protein sequence ID" value="KIZ14961.1"/>
    <property type="molecule type" value="Genomic_DNA"/>
</dbReference>
<dbReference type="AlphaFoldDB" id="A0A0D7CFY8"/>
<accession>A0A0D7CFY8</accession>
<comment type="caution">
    <text evidence="1">The sequence shown here is derived from an EMBL/GenBank/DDBJ whole genome shotgun (WGS) entry which is preliminary data.</text>
</comment>
<reference evidence="1 2" key="1">
    <citation type="submission" date="2014-09" db="EMBL/GenBank/DDBJ databases">
        <title>Draft genome sequence of Streptomyces natalensis ATCC 27448, producer of the antifungal pimaricin.</title>
        <authorList>
            <person name="Mendes M.V."/>
            <person name="Beites T."/>
            <person name="Pires S."/>
            <person name="Santos C.L."/>
            <person name="Moradas-Ferreira P."/>
        </authorList>
    </citation>
    <scope>NUCLEOTIDE SEQUENCE [LARGE SCALE GENOMIC DNA]</scope>
    <source>
        <strain evidence="1 2">ATCC 27448</strain>
    </source>
</reference>
<sequence>MHPSFDCHIRRSADTAALLTTLHANRDEGFEPYLLAAWSPHLEAANALSLAHLAQLLDEPLHAREQRTGRRPARPAWHCSVVNHTGRILSDEQWAALVKAIVAAAGIEPDGDTAACRWVALRRSRRSVDLVANVIRQDGRWARIHQDTFHARSACDHYAGALTVQLAA</sequence>
<organism evidence="1 2">
    <name type="scientific">Streptomyces natalensis ATCC 27448</name>
    <dbReference type="NCBI Taxonomy" id="1240678"/>
    <lineage>
        <taxon>Bacteria</taxon>
        <taxon>Bacillati</taxon>
        <taxon>Actinomycetota</taxon>
        <taxon>Actinomycetes</taxon>
        <taxon>Kitasatosporales</taxon>
        <taxon>Streptomycetaceae</taxon>
        <taxon>Streptomyces</taxon>
    </lineage>
</organism>
<dbReference type="RefSeq" id="WP_030068293.1">
    <property type="nucleotide sequence ID" value="NZ_JRKI01000037.1"/>
</dbReference>
<name>A0A0D7CFY8_9ACTN</name>
<evidence type="ECO:0000313" key="2">
    <source>
        <dbReference type="Proteomes" id="UP000032458"/>
    </source>
</evidence>
<proteinExistence type="predicted"/>